<comment type="caution">
    <text evidence="11">The sequence shown here is derived from an EMBL/GenBank/DDBJ whole genome shotgun (WGS) entry which is preliminary data.</text>
</comment>
<reference evidence="11" key="1">
    <citation type="journal article" date="2015" name="Nature">
        <title>Complex archaea that bridge the gap between prokaryotes and eukaryotes.</title>
        <authorList>
            <person name="Spang A."/>
            <person name="Saw J.H."/>
            <person name="Jorgensen S.L."/>
            <person name="Zaremba-Niedzwiedzka K."/>
            <person name="Martijn J."/>
            <person name="Lind A.E."/>
            <person name="van Eijk R."/>
            <person name="Schleper C."/>
            <person name="Guy L."/>
            <person name="Ettema T.J."/>
        </authorList>
    </citation>
    <scope>NUCLEOTIDE SEQUENCE</scope>
</reference>
<accession>A0A0F9VW73</accession>
<evidence type="ECO:0000256" key="2">
    <source>
        <dbReference type="ARBA" id="ARBA00007532"/>
    </source>
</evidence>
<dbReference type="GO" id="GO:0050660">
    <property type="term" value="F:flavin adenine dinucleotide binding"/>
    <property type="evidence" value="ECO:0007669"/>
    <property type="project" value="TreeGrafter"/>
</dbReference>
<evidence type="ECO:0000256" key="8">
    <source>
        <dbReference type="ARBA" id="ARBA00023284"/>
    </source>
</evidence>
<dbReference type="InterPro" id="IPR016156">
    <property type="entry name" value="FAD/NAD-linked_Rdtase_dimer_sf"/>
</dbReference>
<dbReference type="PRINTS" id="PR00368">
    <property type="entry name" value="FADPNR"/>
</dbReference>
<dbReference type="AlphaFoldDB" id="A0A0F9VW73"/>
<evidence type="ECO:0000256" key="1">
    <source>
        <dbReference type="ARBA" id="ARBA00001974"/>
    </source>
</evidence>
<keyword evidence="7" id="KW-1015">Disulfide bond</keyword>
<dbReference type="PANTHER" id="PTHR43014:SF4">
    <property type="entry name" value="PYRIDINE NUCLEOTIDE-DISULFIDE OXIDOREDUCTASE RCLA-RELATED"/>
    <property type="match status" value="1"/>
</dbReference>
<dbReference type="InterPro" id="IPR004099">
    <property type="entry name" value="Pyr_nucl-diS_OxRdtase_dimer"/>
</dbReference>
<evidence type="ECO:0008006" key="12">
    <source>
        <dbReference type="Google" id="ProtNLM"/>
    </source>
</evidence>
<comment type="similarity">
    <text evidence="2">Belongs to the class-I pyridine nucleotide-disulfide oxidoreductase family.</text>
</comment>
<dbReference type="Pfam" id="PF02852">
    <property type="entry name" value="Pyr_redox_dim"/>
    <property type="match status" value="1"/>
</dbReference>
<evidence type="ECO:0000259" key="9">
    <source>
        <dbReference type="Pfam" id="PF02852"/>
    </source>
</evidence>
<dbReference type="PRINTS" id="PR00411">
    <property type="entry name" value="PNDRDTASEI"/>
</dbReference>
<dbReference type="PIRSF" id="PIRSF000350">
    <property type="entry name" value="Mercury_reductase_MerA"/>
    <property type="match status" value="1"/>
</dbReference>
<dbReference type="InterPro" id="IPR012999">
    <property type="entry name" value="Pyr_OxRdtase_I_AS"/>
</dbReference>
<evidence type="ECO:0000313" key="11">
    <source>
        <dbReference type="EMBL" id="KKN69993.1"/>
    </source>
</evidence>
<name>A0A0F9VW73_9ZZZZ</name>
<gene>
    <name evidence="11" type="ORF">LCGC14_0435370</name>
</gene>
<comment type="cofactor">
    <cofactor evidence="1">
        <name>FAD</name>
        <dbReference type="ChEBI" id="CHEBI:57692"/>
    </cofactor>
</comment>
<keyword evidence="6" id="KW-0560">Oxidoreductase</keyword>
<evidence type="ECO:0000256" key="7">
    <source>
        <dbReference type="ARBA" id="ARBA00023157"/>
    </source>
</evidence>
<evidence type="ECO:0000256" key="5">
    <source>
        <dbReference type="ARBA" id="ARBA00022857"/>
    </source>
</evidence>
<dbReference type="SUPFAM" id="SSF55424">
    <property type="entry name" value="FAD/NAD-linked reductases, dimerisation (C-terminal) domain"/>
    <property type="match status" value="1"/>
</dbReference>
<keyword evidence="5" id="KW-0521">NADP</keyword>
<dbReference type="Pfam" id="PF07992">
    <property type="entry name" value="Pyr_redox_2"/>
    <property type="match status" value="1"/>
</dbReference>
<dbReference type="SUPFAM" id="SSF51905">
    <property type="entry name" value="FAD/NAD(P)-binding domain"/>
    <property type="match status" value="1"/>
</dbReference>
<feature type="domain" description="FAD/NAD(P)-binding" evidence="10">
    <location>
        <begin position="8"/>
        <end position="322"/>
    </location>
</feature>
<dbReference type="InterPro" id="IPR001100">
    <property type="entry name" value="Pyr_nuc-diS_OxRdtase"/>
</dbReference>
<evidence type="ECO:0000256" key="3">
    <source>
        <dbReference type="ARBA" id="ARBA00022630"/>
    </source>
</evidence>
<proteinExistence type="inferred from homology"/>
<organism evidence="11">
    <name type="scientific">marine sediment metagenome</name>
    <dbReference type="NCBI Taxonomy" id="412755"/>
    <lineage>
        <taxon>unclassified sequences</taxon>
        <taxon>metagenomes</taxon>
        <taxon>ecological metagenomes</taxon>
    </lineage>
</organism>
<dbReference type="PANTHER" id="PTHR43014">
    <property type="entry name" value="MERCURIC REDUCTASE"/>
    <property type="match status" value="1"/>
</dbReference>
<dbReference type="FunFam" id="3.30.390.30:FF:000001">
    <property type="entry name" value="Dihydrolipoyl dehydrogenase"/>
    <property type="match status" value="1"/>
</dbReference>
<keyword evidence="8" id="KW-0676">Redox-active center</keyword>
<dbReference type="InterPro" id="IPR036188">
    <property type="entry name" value="FAD/NAD-bd_sf"/>
</dbReference>
<keyword evidence="3" id="KW-0285">Flavoprotein</keyword>
<dbReference type="EMBL" id="LAZR01000413">
    <property type="protein sequence ID" value="KKN69993.1"/>
    <property type="molecule type" value="Genomic_DNA"/>
</dbReference>
<evidence type="ECO:0000256" key="4">
    <source>
        <dbReference type="ARBA" id="ARBA00022827"/>
    </source>
</evidence>
<dbReference type="PROSITE" id="PS00076">
    <property type="entry name" value="PYRIDINE_REDOX_1"/>
    <property type="match status" value="1"/>
</dbReference>
<evidence type="ECO:0000256" key="6">
    <source>
        <dbReference type="ARBA" id="ARBA00023002"/>
    </source>
</evidence>
<dbReference type="GO" id="GO:0003955">
    <property type="term" value="F:NAD(P)H dehydrogenase (quinone) activity"/>
    <property type="evidence" value="ECO:0007669"/>
    <property type="project" value="TreeGrafter"/>
</dbReference>
<dbReference type="Gene3D" id="3.50.50.60">
    <property type="entry name" value="FAD/NAD(P)-binding domain"/>
    <property type="match status" value="2"/>
</dbReference>
<dbReference type="Gene3D" id="3.30.390.30">
    <property type="match status" value="1"/>
</dbReference>
<feature type="domain" description="Pyridine nucleotide-disulphide oxidoreductase dimerisation" evidence="9">
    <location>
        <begin position="344"/>
        <end position="450"/>
    </location>
</feature>
<evidence type="ECO:0000259" key="10">
    <source>
        <dbReference type="Pfam" id="PF07992"/>
    </source>
</evidence>
<sequence length="475" mass="49648">MAEILTPDICVIGGGSGGLTTAAAAAAFGVPVVLVERGLMGGDCLNYGCVPSKALLAAGKHAAAIRAAPLFGVSAGEPTVDFAAVKAHVDGVIGAIAPNDSVERFEGLGVRVIKADAQFIDPNTVNAGGQLIRARRFVVAAGSAPLVPPIDGLAETPHLTNETIFSLTERPDHLLVIGGGPIGMEMAQAHRRLGAKVTVVEGETALGNDDPELAAVVLRRVRAEGVVVEEHTKVVGVDGGGGAVRLAVERKNGEKATIAGSHLLVAVGRAVNVEGLGLDAAGIDYDRRGIKVGADLRSSNRRVYAVGDIAGGPQFTHVANYHAGLVIRAILFRLPIKADHDKLPHVTFTDPELGQVGLTEAQATARGLTVDVLRWPFEENDRAQTERRTQGLVKLVAGRGGRLLGAGVVGAEAGELTNLFSLAIGRGLEISDLRDFISPYPTFSEIGKRAATSYYHPYTRRPLVRRAIGFLSRFG</sequence>
<keyword evidence="4" id="KW-0274">FAD</keyword>
<dbReference type="GO" id="GO:0016668">
    <property type="term" value="F:oxidoreductase activity, acting on a sulfur group of donors, NAD(P) as acceptor"/>
    <property type="evidence" value="ECO:0007669"/>
    <property type="project" value="InterPro"/>
</dbReference>
<protein>
    <recommendedName>
        <fullName evidence="12">Mercuric reductase</fullName>
    </recommendedName>
</protein>
<dbReference type="InterPro" id="IPR023753">
    <property type="entry name" value="FAD/NAD-binding_dom"/>
</dbReference>